<dbReference type="PANTHER" id="PTHR48108">
    <property type="entry name" value="CBS DOMAIN-CONTAINING PROTEIN CBSX2, CHLOROPLASTIC"/>
    <property type="match status" value="1"/>
</dbReference>
<name>A0A510HIG8_9ACTN</name>
<dbReference type="SUPFAM" id="SSF55021">
    <property type="entry name" value="ACT-like"/>
    <property type="match status" value="1"/>
</dbReference>
<dbReference type="RefSeq" id="WP_244299826.1">
    <property type="nucleotide sequence ID" value="NZ_AP019791.1"/>
</dbReference>
<dbReference type="Gene3D" id="3.10.580.10">
    <property type="entry name" value="CBS-domain"/>
    <property type="match status" value="1"/>
</dbReference>
<dbReference type="CDD" id="cd04883">
    <property type="entry name" value="ACT_AcuB"/>
    <property type="match status" value="1"/>
</dbReference>
<dbReference type="Pfam" id="PF00571">
    <property type="entry name" value="CBS"/>
    <property type="match status" value="2"/>
</dbReference>
<dbReference type="SMART" id="SM00116">
    <property type="entry name" value="CBS"/>
    <property type="match status" value="2"/>
</dbReference>
<dbReference type="InterPro" id="IPR046342">
    <property type="entry name" value="CBS_dom_sf"/>
</dbReference>
<evidence type="ECO:0000313" key="5">
    <source>
        <dbReference type="EMBL" id="BBL78453.1"/>
    </source>
</evidence>
<gene>
    <name evidence="5" type="ORF">RxyAA322_03070</name>
</gene>
<dbReference type="PROSITE" id="PS51371">
    <property type="entry name" value="CBS"/>
    <property type="match status" value="2"/>
</dbReference>
<keyword evidence="6" id="KW-1185">Reference proteome</keyword>
<feature type="domain" description="CBS" evidence="3">
    <location>
        <begin position="8"/>
        <end position="64"/>
    </location>
</feature>
<protein>
    <submittedName>
        <fullName evidence="5">Acetoin dehydrogenase</fullName>
    </submittedName>
</protein>
<dbReference type="PROSITE" id="PS51671">
    <property type="entry name" value="ACT"/>
    <property type="match status" value="1"/>
</dbReference>
<dbReference type="EMBL" id="AP019791">
    <property type="protein sequence ID" value="BBL78453.1"/>
    <property type="molecule type" value="Genomic_DNA"/>
</dbReference>
<accession>A0A510HIG8</accession>
<sequence>MLLVEDSMTREVVTVSPQTRADEALALCRERRIRHLPVLEDGNLVGVVSDRDLRSATPALGDPARAAALRRLRVGEVMSREVLTARPDEPIEVAANRMREKGIGCLPVVEDGSLVGILTTSDVMETLVYLVGANEPGSRLEVLMPDRPGTLAGVAGIFGELGINIVSVATGPRQKFPDGETPGRVTVFRVDTIDPSRAIELLRRAGYVVLWPPQASP</sequence>
<dbReference type="CDD" id="cd04584">
    <property type="entry name" value="CBS_pair_AcuB_like"/>
    <property type="match status" value="1"/>
</dbReference>
<feature type="domain" description="CBS" evidence="3">
    <location>
        <begin position="78"/>
        <end position="135"/>
    </location>
</feature>
<dbReference type="Pfam" id="PF01842">
    <property type="entry name" value="ACT"/>
    <property type="match status" value="1"/>
</dbReference>
<evidence type="ECO:0000256" key="2">
    <source>
        <dbReference type="PROSITE-ProRule" id="PRU00703"/>
    </source>
</evidence>
<feature type="domain" description="ACT" evidence="4">
    <location>
        <begin position="139"/>
        <end position="217"/>
    </location>
</feature>
<organism evidence="5 6">
    <name type="scientific">Rubrobacter xylanophilus</name>
    <dbReference type="NCBI Taxonomy" id="49319"/>
    <lineage>
        <taxon>Bacteria</taxon>
        <taxon>Bacillati</taxon>
        <taxon>Actinomycetota</taxon>
        <taxon>Rubrobacteria</taxon>
        <taxon>Rubrobacterales</taxon>
        <taxon>Rubrobacteraceae</taxon>
        <taxon>Rubrobacter</taxon>
    </lineage>
</organism>
<reference evidence="5" key="1">
    <citation type="journal article" date="2019" name="Microbiol. Resour. Announc.">
        <title>Complete Genome Sequence of Rubrobacter xylanophilus Strain AA3-22, Isolated from Arima Onsen in Japan.</title>
        <authorList>
            <person name="Tomariguchi N."/>
            <person name="Miyazaki K."/>
        </authorList>
    </citation>
    <scope>NUCLEOTIDE SEQUENCE [LARGE SCALE GENOMIC DNA]</scope>
    <source>
        <strain evidence="5">AA3-22</strain>
    </source>
</reference>
<evidence type="ECO:0000256" key="1">
    <source>
        <dbReference type="ARBA" id="ARBA00022737"/>
    </source>
</evidence>
<keyword evidence="1" id="KW-0677">Repeat</keyword>
<evidence type="ECO:0000259" key="4">
    <source>
        <dbReference type="PROSITE" id="PS51671"/>
    </source>
</evidence>
<keyword evidence="2" id="KW-0129">CBS domain</keyword>
<evidence type="ECO:0000313" key="6">
    <source>
        <dbReference type="Proteomes" id="UP000318065"/>
    </source>
</evidence>
<dbReference type="PANTHER" id="PTHR48108:SF34">
    <property type="entry name" value="CBS DOMAIN-CONTAINING PROTEIN YHCV"/>
    <property type="match status" value="1"/>
</dbReference>
<evidence type="ECO:0000259" key="3">
    <source>
        <dbReference type="PROSITE" id="PS51371"/>
    </source>
</evidence>
<dbReference type="InterPro" id="IPR000644">
    <property type="entry name" value="CBS_dom"/>
</dbReference>
<dbReference type="SUPFAM" id="SSF54631">
    <property type="entry name" value="CBS-domain pair"/>
    <property type="match status" value="1"/>
</dbReference>
<dbReference type="InterPro" id="IPR045865">
    <property type="entry name" value="ACT-like_dom_sf"/>
</dbReference>
<dbReference type="InterPro" id="IPR051462">
    <property type="entry name" value="CBS_domain-containing"/>
</dbReference>
<proteinExistence type="predicted"/>
<dbReference type="InterPro" id="IPR002912">
    <property type="entry name" value="ACT_dom"/>
</dbReference>
<dbReference type="Proteomes" id="UP000318065">
    <property type="component" value="Chromosome"/>
</dbReference>
<dbReference type="AlphaFoldDB" id="A0A510HIG8"/>
<dbReference type="Gene3D" id="3.30.70.260">
    <property type="match status" value="1"/>
</dbReference>